<gene>
    <name evidence="2" type="ORF">V5799_011847</name>
</gene>
<reference evidence="2 3" key="1">
    <citation type="journal article" date="2023" name="Arcadia Sci">
        <title>De novo assembly of a long-read Amblyomma americanum tick genome.</title>
        <authorList>
            <person name="Chou S."/>
            <person name="Poskanzer K.E."/>
            <person name="Rollins M."/>
            <person name="Thuy-Boun P.S."/>
        </authorList>
    </citation>
    <scope>NUCLEOTIDE SEQUENCE [LARGE SCALE GENOMIC DNA]</scope>
    <source>
        <strain evidence="2">F_SG_1</strain>
        <tissue evidence="2">Salivary glands</tissue>
    </source>
</reference>
<name>A0AAQ4EG58_AMBAM</name>
<feature type="region of interest" description="Disordered" evidence="1">
    <location>
        <begin position="400"/>
        <end position="419"/>
    </location>
</feature>
<dbReference type="AlphaFoldDB" id="A0AAQ4EG58"/>
<sequence length="419" mass="45735">MRQMCPGFPSELQLRECAEPCHLDQDCCTACFLCCSARSGLASRWKQTLGYHLLPKPASASSARSPEFADLIKDITFCAIRKCEALGLTVHALVTDLSTVSLFVWRQCGVSTRPVRRPVFSTLHPCATEQEVNDRRLLILADVPHVTKSIVDTLIENEAILLPRDVVEKRGLPSEKVCFNHIRSLFAKDAAENLGFVSGVSVDCLGSECMQKDVSIAAAVVSRGTVTGLRCLRMVNLLPVEAEATAWFVEQLDHWCSLMTSPSLGATEEQCKEAIAFMHEFKDTLSRISLPLQTQEEVQLWPAKIGLCISTLATLQLRETFAAGGNFKNCVFLGRRTSALLENVLGANGPVRCVPSLSDFRLSLHGMALAQLFLHIQNGSLSVDDSADVAEFISLKPSEDADDGSVFVGSEKSIESTVS</sequence>
<keyword evidence="3" id="KW-1185">Reference proteome</keyword>
<comment type="caution">
    <text evidence="2">The sequence shown here is derived from an EMBL/GenBank/DDBJ whole genome shotgun (WGS) entry which is preliminary data.</text>
</comment>
<evidence type="ECO:0000313" key="2">
    <source>
        <dbReference type="EMBL" id="KAK8773618.1"/>
    </source>
</evidence>
<dbReference type="EMBL" id="JARKHS020016570">
    <property type="protein sequence ID" value="KAK8773618.1"/>
    <property type="molecule type" value="Genomic_DNA"/>
</dbReference>
<dbReference type="Proteomes" id="UP001321473">
    <property type="component" value="Unassembled WGS sequence"/>
</dbReference>
<organism evidence="2 3">
    <name type="scientific">Amblyomma americanum</name>
    <name type="common">Lone star tick</name>
    <dbReference type="NCBI Taxonomy" id="6943"/>
    <lineage>
        <taxon>Eukaryota</taxon>
        <taxon>Metazoa</taxon>
        <taxon>Ecdysozoa</taxon>
        <taxon>Arthropoda</taxon>
        <taxon>Chelicerata</taxon>
        <taxon>Arachnida</taxon>
        <taxon>Acari</taxon>
        <taxon>Parasitiformes</taxon>
        <taxon>Ixodida</taxon>
        <taxon>Ixodoidea</taxon>
        <taxon>Ixodidae</taxon>
        <taxon>Amblyomminae</taxon>
        <taxon>Amblyomma</taxon>
    </lineage>
</organism>
<protein>
    <submittedName>
        <fullName evidence="2">Uncharacterized protein</fullName>
    </submittedName>
</protein>
<evidence type="ECO:0000256" key="1">
    <source>
        <dbReference type="SAM" id="MobiDB-lite"/>
    </source>
</evidence>
<evidence type="ECO:0000313" key="3">
    <source>
        <dbReference type="Proteomes" id="UP001321473"/>
    </source>
</evidence>
<accession>A0AAQ4EG58</accession>
<proteinExistence type="predicted"/>